<dbReference type="Gene3D" id="2.60.40.340">
    <property type="entry name" value="Rel homology domain (RHD), DNA-binding domain"/>
    <property type="match status" value="1"/>
</dbReference>
<dbReference type="InParanoid" id="D3BR55"/>
<feature type="region of interest" description="Disordered" evidence="1">
    <location>
        <begin position="208"/>
        <end position="261"/>
    </location>
</feature>
<gene>
    <name evidence="2" type="ORF">PPL_10459</name>
</gene>
<dbReference type="GO" id="GO:0003677">
    <property type="term" value="F:DNA binding"/>
    <property type="evidence" value="ECO:0007669"/>
    <property type="project" value="InterPro"/>
</dbReference>
<dbReference type="InterPro" id="IPR037059">
    <property type="entry name" value="RHD_DNA_bind_dom_sf"/>
</dbReference>
<keyword evidence="3" id="KW-1185">Reference proteome</keyword>
<feature type="compositionally biased region" description="Low complexity" evidence="1">
    <location>
        <begin position="216"/>
        <end position="261"/>
    </location>
</feature>
<dbReference type="GeneID" id="31365928"/>
<dbReference type="InterPro" id="IPR008967">
    <property type="entry name" value="p53-like_TF_DNA-bd_sf"/>
</dbReference>
<organism evidence="2 3">
    <name type="scientific">Heterostelium pallidum (strain ATCC 26659 / Pp 5 / PN500)</name>
    <name type="common">Cellular slime mold</name>
    <name type="synonym">Polysphondylium pallidum</name>
    <dbReference type="NCBI Taxonomy" id="670386"/>
    <lineage>
        <taxon>Eukaryota</taxon>
        <taxon>Amoebozoa</taxon>
        <taxon>Evosea</taxon>
        <taxon>Eumycetozoa</taxon>
        <taxon>Dictyostelia</taxon>
        <taxon>Acytosteliales</taxon>
        <taxon>Acytosteliaceae</taxon>
        <taxon>Heterostelium</taxon>
    </lineage>
</organism>
<dbReference type="FunCoup" id="D3BR55">
    <property type="interactions" value="169"/>
</dbReference>
<accession>D3BR55</accession>
<sequence>MELQQLQPLLLLDELRQHQLASVERQKSLVGGGTTEFDCYLAEEEEYYVKKAKELRVMCASFVQHQRTFVGAIDFNPEFDTQYAMALAQEISQGITIIRTFVDCIRQLVFHAEFVVSYNLLHKCVDLENLSRHLAILLKEIESFQQSGVGCPAAVLVYSRQPFPGILKRYKQIPADEMIVEMLTTSQFPYTYGKLKIHHLNNQSTQYHHNHSLIPNNNSNSNINSSSSSSNNINSSNSSSSINSSSCSNSIKHNNNNNNKNNLFEQQTFDIQLEGSRYLAKVPIKLMHGTTQFSSLGFSLNLIHKSTKHQVLIETEPSDKFIAFVNDSQWVQYFSLLLKEEIYLLDKEQYVYEKVSHSRIINILQKYFHLCLKIYKRMTSHHRPLPIEPLKSMLNKISDKLTIEQFDKFMSVLSPSLKVIKYQRHAKDLWNQGLIFYYIEKEEFSLDHAYCWMIKYFSGGEIKEIIVDMKTDLTGDRQTKSIINYIDSNLQDFTEICQFDYRNNTISFVNKDEILTLPAITTT</sequence>
<evidence type="ECO:0000313" key="2">
    <source>
        <dbReference type="EMBL" id="EFA75887.1"/>
    </source>
</evidence>
<protein>
    <submittedName>
        <fullName evidence="2">Uncharacterized protein</fullName>
    </submittedName>
</protein>
<name>D3BR55_HETP5</name>
<proteinExistence type="predicted"/>
<comment type="caution">
    <text evidence="2">The sequence shown here is derived from an EMBL/GenBank/DDBJ whole genome shotgun (WGS) entry which is preliminary data.</text>
</comment>
<dbReference type="STRING" id="670386.D3BR55"/>
<evidence type="ECO:0000313" key="3">
    <source>
        <dbReference type="Proteomes" id="UP000001396"/>
    </source>
</evidence>
<dbReference type="OMA" id="EHDYYSK"/>
<dbReference type="EMBL" id="ADBJ01000050">
    <property type="protein sequence ID" value="EFA75887.1"/>
    <property type="molecule type" value="Genomic_DNA"/>
</dbReference>
<dbReference type="AlphaFoldDB" id="D3BR55"/>
<dbReference type="SUPFAM" id="SSF49417">
    <property type="entry name" value="p53-like transcription factors"/>
    <property type="match status" value="1"/>
</dbReference>
<dbReference type="Proteomes" id="UP000001396">
    <property type="component" value="Unassembled WGS sequence"/>
</dbReference>
<dbReference type="GO" id="GO:0003700">
    <property type="term" value="F:DNA-binding transcription factor activity"/>
    <property type="evidence" value="ECO:0007669"/>
    <property type="project" value="InterPro"/>
</dbReference>
<dbReference type="RefSeq" id="XP_020428021.1">
    <property type="nucleotide sequence ID" value="XM_020581234.1"/>
</dbReference>
<reference evidence="2 3" key="1">
    <citation type="journal article" date="2011" name="Genome Res.">
        <title>Phylogeny-wide analysis of social amoeba genomes highlights ancient origins for complex intercellular communication.</title>
        <authorList>
            <person name="Heidel A.J."/>
            <person name="Lawal H.M."/>
            <person name="Felder M."/>
            <person name="Schilde C."/>
            <person name="Helps N.R."/>
            <person name="Tunggal B."/>
            <person name="Rivero F."/>
            <person name="John U."/>
            <person name="Schleicher M."/>
            <person name="Eichinger L."/>
            <person name="Platzer M."/>
            <person name="Noegel A.A."/>
            <person name="Schaap P."/>
            <person name="Gloeckner G."/>
        </authorList>
    </citation>
    <scope>NUCLEOTIDE SEQUENCE [LARGE SCALE GENOMIC DNA]</scope>
    <source>
        <strain evidence="3">ATCC 26659 / Pp 5 / PN500</strain>
    </source>
</reference>
<evidence type="ECO:0000256" key="1">
    <source>
        <dbReference type="SAM" id="MobiDB-lite"/>
    </source>
</evidence>